<dbReference type="Proteomes" id="UP000019116">
    <property type="component" value="Chromosome 7B"/>
</dbReference>
<proteinExistence type="predicted"/>
<feature type="domain" description="F-box" evidence="2">
    <location>
        <begin position="38"/>
        <end position="77"/>
    </location>
</feature>
<dbReference type="Gramene" id="TraesCS7B03G0735000.1">
    <property type="protein sequence ID" value="TraesCS7B03G0735000.1.CDS1"/>
    <property type="gene ID" value="TraesCS7B03G0735000"/>
</dbReference>
<accession>A0A3B6SJG3</accession>
<dbReference type="Gramene" id="TraesCS7B02G268600.1">
    <property type="protein sequence ID" value="TraesCS7B02G268600.1.cds1"/>
    <property type="gene ID" value="TraesCS7B02G268600"/>
</dbReference>
<reference evidence="3" key="2">
    <citation type="submission" date="2018-10" db="UniProtKB">
        <authorList>
            <consortium name="EnsemblPlants"/>
        </authorList>
    </citation>
    <scope>IDENTIFICATION</scope>
</reference>
<dbReference type="PANTHER" id="PTHR35828">
    <property type="entry name" value="OS08G0203800 PROTEIN-RELATED"/>
    <property type="match status" value="1"/>
</dbReference>
<dbReference type="Gramene" id="TraesROB_scaffold_050275_01G000100.1">
    <property type="protein sequence ID" value="TraesROB_scaffold_050275_01G000100.1"/>
    <property type="gene ID" value="TraesROB_scaffold_050275_01G000100"/>
</dbReference>
<dbReference type="InterPro" id="IPR036047">
    <property type="entry name" value="F-box-like_dom_sf"/>
</dbReference>
<keyword evidence="4" id="KW-1185">Reference proteome</keyword>
<reference evidence="3" key="1">
    <citation type="submission" date="2018-08" db="EMBL/GenBank/DDBJ databases">
        <authorList>
            <person name="Rossello M."/>
        </authorList>
    </citation>
    <scope>NUCLEOTIDE SEQUENCE [LARGE SCALE GENOMIC DNA]</scope>
    <source>
        <strain evidence="3">cv. Chinese Spring</strain>
    </source>
</reference>
<evidence type="ECO:0000256" key="1">
    <source>
        <dbReference type="SAM" id="MobiDB-lite"/>
    </source>
</evidence>
<dbReference type="EnsemblPlants" id="TraesCS7B02G268600.1">
    <property type="protein sequence ID" value="TraesCS7B02G268600.1.cds1"/>
    <property type="gene ID" value="TraesCS7B02G268600"/>
</dbReference>
<dbReference type="Gramene" id="TraesCLE_scaffold_016969_01G000200.1">
    <property type="protein sequence ID" value="TraesCLE_scaffold_016969_01G000200.1"/>
    <property type="gene ID" value="TraesCLE_scaffold_016969_01G000200"/>
</dbReference>
<feature type="region of interest" description="Disordered" evidence="1">
    <location>
        <begin position="1"/>
        <end position="29"/>
    </location>
</feature>
<dbReference type="SUPFAM" id="SSF81383">
    <property type="entry name" value="F-box domain"/>
    <property type="match status" value="1"/>
</dbReference>
<sequence length="492" mass="55463">MMVRLRASDSTPKVSDMKQRRRRRRRRCRKRGDAGVILPTELVLEILKRASPSTVARCAVTCRPWLRLVSRRSFARRAARPRRALLLGFFAFDHAEDDEQAMLPPRFVECPGGPAGWRCPCVPRLDPRCRDLDPVLSRNGYLVLSRAAVLAGTPTTINYCVCNPSTGLCHFLPPYRVHDDIGFWEYGCALLTGRDLRSRASPPPISSFELVLAAIHMEEHVLWVDSFSSSTMSWSPTCRLEIPYVPIAMVDEWREWDFTSRPRSRSPLRQSWTSLEMHPKNLPVVDEDGVIYWQCSRDHGAGAARVALALDMRWRGHVELLDLPGESRCSGAYWDFGVVLGCRSSDGALLAFGLAEYDGPVLKRWWTVKRSVDRSIPTGCTWHRGGDVDLRRAISSCCCGGDAVDDIGGVKLLWYCEKSNVLVFNTVALGSFALDLKTGRAEAVGEVLRCKSEFCARNAYIWWRACPYEIDCPLTWITSPSDNTRRVSLGHI</sequence>
<dbReference type="Gene3D" id="1.20.1280.50">
    <property type="match status" value="1"/>
</dbReference>
<evidence type="ECO:0000313" key="3">
    <source>
        <dbReference type="EnsemblPlants" id="TraesCS7B02G268600.1.cds1"/>
    </source>
</evidence>
<protein>
    <recommendedName>
        <fullName evidence="2">F-box domain-containing protein</fullName>
    </recommendedName>
</protein>
<dbReference type="AlphaFoldDB" id="A0A3B6SJG3"/>
<dbReference type="InterPro" id="IPR001810">
    <property type="entry name" value="F-box_dom"/>
</dbReference>
<evidence type="ECO:0000313" key="4">
    <source>
        <dbReference type="Proteomes" id="UP000019116"/>
    </source>
</evidence>
<dbReference type="Pfam" id="PF12937">
    <property type="entry name" value="F-box-like"/>
    <property type="match status" value="1"/>
</dbReference>
<feature type="compositionally biased region" description="Basic residues" evidence="1">
    <location>
        <begin position="19"/>
        <end position="29"/>
    </location>
</feature>
<name>A0A3B6SJG3_WHEAT</name>
<evidence type="ECO:0000259" key="2">
    <source>
        <dbReference type="Pfam" id="PF12937"/>
    </source>
</evidence>
<dbReference type="PANTHER" id="PTHR35828:SF16">
    <property type="entry name" value="F-BOX DOMAIN-CONTAINING PROTEIN"/>
    <property type="match status" value="1"/>
</dbReference>
<organism evidence="3">
    <name type="scientific">Triticum aestivum</name>
    <name type="common">Wheat</name>
    <dbReference type="NCBI Taxonomy" id="4565"/>
    <lineage>
        <taxon>Eukaryota</taxon>
        <taxon>Viridiplantae</taxon>
        <taxon>Streptophyta</taxon>
        <taxon>Embryophyta</taxon>
        <taxon>Tracheophyta</taxon>
        <taxon>Spermatophyta</taxon>
        <taxon>Magnoliopsida</taxon>
        <taxon>Liliopsida</taxon>
        <taxon>Poales</taxon>
        <taxon>Poaceae</taxon>
        <taxon>BOP clade</taxon>
        <taxon>Pooideae</taxon>
        <taxon>Triticodae</taxon>
        <taxon>Triticeae</taxon>
        <taxon>Triticinae</taxon>
        <taxon>Triticum</taxon>
    </lineage>
</organism>
<dbReference type="Gramene" id="TraesCAD_scaffold_038418_01G000200.1">
    <property type="protein sequence ID" value="TraesCAD_scaffold_038418_01G000200.1"/>
    <property type="gene ID" value="TraesCAD_scaffold_038418_01G000200"/>
</dbReference>
<dbReference type="CDD" id="cd09917">
    <property type="entry name" value="F-box_SF"/>
    <property type="match status" value="1"/>
</dbReference>